<dbReference type="Pfam" id="PF09922">
    <property type="entry name" value="LiaF-like_C"/>
    <property type="match status" value="1"/>
</dbReference>
<feature type="domain" description="DUF1707" evidence="2">
    <location>
        <begin position="16"/>
        <end position="68"/>
    </location>
</feature>
<organism evidence="4 5">
    <name type="scientific">Catenulispora yoronensis</name>
    <dbReference type="NCBI Taxonomy" id="450799"/>
    <lineage>
        <taxon>Bacteria</taxon>
        <taxon>Bacillati</taxon>
        <taxon>Actinomycetota</taxon>
        <taxon>Actinomycetes</taxon>
        <taxon>Catenulisporales</taxon>
        <taxon>Catenulisporaceae</taxon>
        <taxon>Catenulispora</taxon>
    </lineage>
</organism>
<evidence type="ECO:0000259" key="3">
    <source>
        <dbReference type="Pfam" id="PF09922"/>
    </source>
</evidence>
<dbReference type="PANTHER" id="PTHR40763">
    <property type="entry name" value="MEMBRANE PROTEIN-RELATED"/>
    <property type="match status" value="1"/>
</dbReference>
<dbReference type="InterPro" id="IPR012551">
    <property type="entry name" value="DUF1707_SHOCT-like"/>
</dbReference>
<evidence type="ECO:0000313" key="4">
    <source>
        <dbReference type="EMBL" id="GAA2049525.1"/>
    </source>
</evidence>
<evidence type="ECO:0008006" key="6">
    <source>
        <dbReference type="Google" id="ProtNLM"/>
    </source>
</evidence>
<keyword evidence="5" id="KW-1185">Reference proteome</keyword>
<dbReference type="Proteomes" id="UP001500751">
    <property type="component" value="Unassembled WGS sequence"/>
</dbReference>
<evidence type="ECO:0000259" key="2">
    <source>
        <dbReference type="Pfam" id="PF08044"/>
    </source>
</evidence>
<reference evidence="5" key="1">
    <citation type="journal article" date="2019" name="Int. J. Syst. Evol. Microbiol.">
        <title>The Global Catalogue of Microorganisms (GCM) 10K type strain sequencing project: providing services to taxonomists for standard genome sequencing and annotation.</title>
        <authorList>
            <consortium name="The Broad Institute Genomics Platform"/>
            <consortium name="The Broad Institute Genome Sequencing Center for Infectious Disease"/>
            <person name="Wu L."/>
            <person name="Ma J."/>
        </authorList>
    </citation>
    <scope>NUCLEOTIDE SEQUENCE [LARGE SCALE GENOMIC DNA]</scope>
    <source>
        <strain evidence="5">JCM 16014</strain>
    </source>
</reference>
<sequence>MSVPAASPANDPHNTMRASDADRDRVADALREAYAEGRLDVEEHNERIDRAYNAKTLGELAPLLSDLPQRHHISAAPAPTTGGPIGTQPSMPPEYAPGSKVTAVFAEQKRGGRWLVPSQTTAAAVFGSVTIDLREAVLTQREVVIIANAVFGSIQIKVPHGVVVRDEGTAIFGSRTGSDRNAAGDVPVTADSPVVVIRGVALFGEVSVKYPKVSKIGKFLGR</sequence>
<dbReference type="InterPro" id="IPR024425">
    <property type="entry name" value="LiaF-like_C"/>
</dbReference>
<dbReference type="EMBL" id="BAAAQN010000047">
    <property type="protein sequence ID" value="GAA2049525.1"/>
    <property type="molecule type" value="Genomic_DNA"/>
</dbReference>
<comment type="caution">
    <text evidence="4">The sequence shown here is derived from an EMBL/GenBank/DDBJ whole genome shotgun (WGS) entry which is preliminary data.</text>
</comment>
<proteinExistence type="predicted"/>
<accession>A0ABP5GR63</accession>
<feature type="region of interest" description="Disordered" evidence="1">
    <location>
        <begin position="1"/>
        <end position="24"/>
    </location>
</feature>
<name>A0ABP5GR63_9ACTN</name>
<gene>
    <name evidence="4" type="ORF">GCM10009839_64380</name>
</gene>
<protein>
    <recommendedName>
        <fullName evidence="6">Cell wall-active antibiotics response LiaF-like C-terminal domain-containing protein</fullName>
    </recommendedName>
</protein>
<evidence type="ECO:0000313" key="5">
    <source>
        <dbReference type="Proteomes" id="UP001500751"/>
    </source>
</evidence>
<dbReference type="RefSeq" id="WP_344669451.1">
    <property type="nucleotide sequence ID" value="NZ_BAAAQN010000047.1"/>
</dbReference>
<dbReference type="Pfam" id="PF08044">
    <property type="entry name" value="DUF1707"/>
    <property type="match status" value="1"/>
</dbReference>
<feature type="domain" description="Cell wall-active antibiotics response LiaF-like C-terminal" evidence="3">
    <location>
        <begin position="119"/>
        <end position="181"/>
    </location>
</feature>
<evidence type="ECO:0000256" key="1">
    <source>
        <dbReference type="SAM" id="MobiDB-lite"/>
    </source>
</evidence>
<dbReference type="PANTHER" id="PTHR40763:SF4">
    <property type="entry name" value="DUF1707 DOMAIN-CONTAINING PROTEIN"/>
    <property type="match status" value="1"/>
</dbReference>